<dbReference type="Pfam" id="PF00069">
    <property type="entry name" value="Pkinase"/>
    <property type="match status" value="1"/>
</dbReference>
<dbReference type="PANTHER" id="PTHR24361:SF433">
    <property type="entry name" value="PROTEIN KINASE DOMAIN-CONTAINING PROTEIN"/>
    <property type="match status" value="1"/>
</dbReference>
<dbReference type="Proteomes" id="UP001175211">
    <property type="component" value="Unassembled WGS sequence"/>
</dbReference>
<organism evidence="10 11">
    <name type="scientific">Armillaria tabescens</name>
    <name type="common">Ringless honey mushroom</name>
    <name type="synonym">Agaricus tabescens</name>
    <dbReference type="NCBI Taxonomy" id="1929756"/>
    <lineage>
        <taxon>Eukaryota</taxon>
        <taxon>Fungi</taxon>
        <taxon>Dikarya</taxon>
        <taxon>Basidiomycota</taxon>
        <taxon>Agaricomycotina</taxon>
        <taxon>Agaricomycetes</taxon>
        <taxon>Agaricomycetidae</taxon>
        <taxon>Agaricales</taxon>
        <taxon>Marasmiineae</taxon>
        <taxon>Physalacriaceae</taxon>
        <taxon>Desarmillaria</taxon>
    </lineage>
</organism>
<comment type="catalytic activity">
    <reaction evidence="7">
        <text>L-threonyl-[protein] + ATP = O-phospho-L-threonyl-[protein] + ADP + H(+)</text>
        <dbReference type="Rhea" id="RHEA:46608"/>
        <dbReference type="Rhea" id="RHEA-COMP:11060"/>
        <dbReference type="Rhea" id="RHEA-COMP:11605"/>
        <dbReference type="ChEBI" id="CHEBI:15378"/>
        <dbReference type="ChEBI" id="CHEBI:30013"/>
        <dbReference type="ChEBI" id="CHEBI:30616"/>
        <dbReference type="ChEBI" id="CHEBI:61977"/>
        <dbReference type="ChEBI" id="CHEBI:456216"/>
        <dbReference type="EC" id="2.7.11.1"/>
    </reaction>
</comment>
<keyword evidence="4" id="KW-0547">Nucleotide-binding</keyword>
<dbReference type="GO" id="GO:0005737">
    <property type="term" value="C:cytoplasm"/>
    <property type="evidence" value="ECO:0007669"/>
    <property type="project" value="TreeGrafter"/>
</dbReference>
<evidence type="ECO:0000313" key="10">
    <source>
        <dbReference type="EMBL" id="KAK0440895.1"/>
    </source>
</evidence>
<dbReference type="AlphaFoldDB" id="A0AA39JF94"/>
<protein>
    <recommendedName>
        <fullName evidence="1">non-specific serine/threonine protein kinase</fullName>
        <ecNumber evidence="1">2.7.11.1</ecNumber>
    </recommendedName>
</protein>
<keyword evidence="11" id="KW-1185">Reference proteome</keyword>
<dbReference type="InterPro" id="IPR053235">
    <property type="entry name" value="Ser_Thr_kinase"/>
</dbReference>
<reference evidence="10" key="1">
    <citation type="submission" date="2023-06" db="EMBL/GenBank/DDBJ databases">
        <authorList>
            <consortium name="Lawrence Berkeley National Laboratory"/>
            <person name="Ahrendt S."/>
            <person name="Sahu N."/>
            <person name="Indic B."/>
            <person name="Wong-Bajracharya J."/>
            <person name="Merenyi Z."/>
            <person name="Ke H.-M."/>
            <person name="Monk M."/>
            <person name="Kocsube S."/>
            <person name="Drula E."/>
            <person name="Lipzen A."/>
            <person name="Balint B."/>
            <person name="Henrissat B."/>
            <person name="Andreopoulos B."/>
            <person name="Martin F.M."/>
            <person name="Harder C.B."/>
            <person name="Rigling D."/>
            <person name="Ford K.L."/>
            <person name="Foster G.D."/>
            <person name="Pangilinan J."/>
            <person name="Papanicolaou A."/>
            <person name="Barry K."/>
            <person name="LaButti K."/>
            <person name="Viragh M."/>
            <person name="Koriabine M."/>
            <person name="Yan M."/>
            <person name="Riley R."/>
            <person name="Champramary S."/>
            <person name="Plett K.L."/>
            <person name="Tsai I.J."/>
            <person name="Slot J."/>
            <person name="Sipos G."/>
            <person name="Plett J."/>
            <person name="Nagy L.G."/>
            <person name="Grigoriev I.V."/>
        </authorList>
    </citation>
    <scope>NUCLEOTIDE SEQUENCE</scope>
    <source>
        <strain evidence="10">CCBAS 213</strain>
    </source>
</reference>
<evidence type="ECO:0000256" key="3">
    <source>
        <dbReference type="ARBA" id="ARBA00022679"/>
    </source>
</evidence>
<evidence type="ECO:0000256" key="4">
    <source>
        <dbReference type="ARBA" id="ARBA00022741"/>
    </source>
</evidence>
<evidence type="ECO:0000256" key="1">
    <source>
        <dbReference type="ARBA" id="ARBA00012513"/>
    </source>
</evidence>
<evidence type="ECO:0000256" key="7">
    <source>
        <dbReference type="ARBA" id="ARBA00047899"/>
    </source>
</evidence>
<evidence type="ECO:0000256" key="6">
    <source>
        <dbReference type="ARBA" id="ARBA00022840"/>
    </source>
</evidence>
<comment type="catalytic activity">
    <reaction evidence="8">
        <text>L-seryl-[protein] + ATP = O-phospho-L-seryl-[protein] + ADP + H(+)</text>
        <dbReference type="Rhea" id="RHEA:17989"/>
        <dbReference type="Rhea" id="RHEA-COMP:9863"/>
        <dbReference type="Rhea" id="RHEA-COMP:11604"/>
        <dbReference type="ChEBI" id="CHEBI:15378"/>
        <dbReference type="ChEBI" id="CHEBI:29999"/>
        <dbReference type="ChEBI" id="CHEBI:30616"/>
        <dbReference type="ChEBI" id="CHEBI:83421"/>
        <dbReference type="ChEBI" id="CHEBI:456216"/>
        <dbReference type="EC" id="2.7.11.1"/>
    </reaction>
</comment>
<dbReference type="PANTHER" id="PTHR24361">
    <property type="entry name" value="MITOGEN-ACTIVATED KINASE KINASE KINASE"/>
    <property type="match status" value="1"/>
</dbReference>
<dbReference type="InterPro" id="IPR000719">
    <property type="entry name" value="Prot_kinase_dom"/>
</dbReference>
<evidence type="ECO:0000256" key="5">
    <source>
        <dbReference type="ARBA" id="ARBA00022777"/>
    </source>
</evidence>
<dbReference type="PROSITE" id="PS50011">
    <property type="entry name" value="PROTEIN_KINASE_DOM"/>
    <property type="match status" value="1"/>
</dbReference>
<evidence type="ECO:0000256" key="2">
    <source>
        <dbReference type="ARBA" id="ARBA00022527"/>
    </source>
</evidence>
<dbReference type="RefSeq" id="XP_060323750.1">
    <property type="nucleotide sequence ID" value="XM_060468666.1"/>
</dbReference>
<evidence type="ECO:0000313" key="11">
    <source>
        <dbReference type="Proteomes" id="UP001175211"/>
    </source>
</evidence>
<dbReference type="InterPro" id="IPR011009">
    <property type="entry name" value="Kinase-like_dom_sf"/>
</dbReference>
<keyword evidence="2" id="KW-0723">Serine/threonine-protein kinase</keyword>
<keyword evidence="6" id="KW-0067">ATP-binding</keyword>
<comment type="caution">
    <text evidence="10">The sequence shown here is derived from an EMBL/GenBank/DDBJ whole genome shotgun (WGS) entry which is preliminary data.</text>
</comment>
<dbReference type="GeneID" id="85352214"/>
<name>A0AA39JF94_ARMTA</name>
<dbReference type="InterPro" id="IPR008271">
    <property type="entry name" value="Ser/Thr_kinase_AS"/>
</dbReference>
<dbReference type="EC" id="2.7.11.1" evidence="1"/>
<proteinExistence type="predicted"/>
<dbReference type="PROSITE" id="PS00108">
    <property type="entry name" value="PROTEIN_KINASE_ST"/>
    <property type="match status" value="1"/>
</dbReference>
<evidence type="ECO:0000256" key="8">
    <source>
        <dbReference type="ARBA" id="ARBA00048679"/>
    </source>
</evidence>
<evidence type="ECO:0000259" key="9">
    <source>
        <dbReference type="PROSITE" id="PS50011"/>
    </source>
</evidence>
<feature type="domain" description="Protein kinase" evidence="9">
    <location>
        <begin position="1"/>
        <end position="79"/>
    </location>
</feature>
<dbReference type="GO" id="GO:0004674">
    <property type="term" value="F:protein serine/threonine kinase activity"/>
    <property type="evidence" value="ECO:0007669"/>
    <property type="project" value="UniProtKB-KW"/>
</dbReference>
<dbReference type="EMBL" id="JAUEPS010000074">
    <property type="protein sequence ID" value="KAK0440895.1"/>
    <property type="molecule type" value="Genomic_DNA"/>
</dbReference>
<keyword evidence="3" id="KW-0808">Transferase</keyword>
<gene>
    <name evidence="10" type="ORF">EV420DRAFT_1315838</name>
</gene>
<sequence length="79" mass="8702">MSPAKCLLACPASFQLLETDVKVLIRQVLDSLIFLHRQNIVHRDIKGSNLFITLDDCAKIGDLGCETVIDPGTSPHKVE</sequence>
<keyword evidence="5" id="KW-0418">Kinase</keyword>
<accession>A0AA39JF94</accession>
<dbReference type="SUPFAM" id="SSF56112">
    <property type="entry name" value="Protein kinase-like (PK-like)"/>
    <property type="match status" value="1"/>
</dbReference>
<dbReference type="GO" id="GO:0005524">
    <property type="term" value="F:ATP binding"/>
    <property type="evidence" value="ECO:0007669"/>
    <property type="project" value="UniProtKB-KW"/>
</dbReference>
<dbReference type="Gene3D" id="1.10.510.10">
    <property type="entry name" value="Transferase(Phosphotransferase) domain 1"/>
    <property type="match status" value="1"/>
</dbReference>